<comment type="caution">
    <text evidence="2">The sequence shown here is derived from an EMBL/GenBank/DDBJ whole genome shotgun (WGS) entry which is preliminary data.</text>
</comment>
<keyword evidence="1" id="KW-0812">Transmembrane</keyword>
<feature type="transmembrane region" description="Helical" evidence="1">
    <location>
        <begin position="104"/>
        <end position="123"/>
    </location>
</feature>
<sequence length="124" mass="13908">MKQIEHDPNALDDRGRWSSSADLAAAMAFEKAISGKVSGEKIAMINGRHQLDADLENFSDPRPVYSLTDDQRDRLIAHARQDAAHAVSISIILNQRIELIAQRITIFGAIIVTFLALITWNLWR</sequence>
<keyword evidence="1" id="KW-1133">Transmembrane helix</keyword>
<name>A0A839ZBE6_9HYPH</name>
<proteinExistence type="predicted"/>
<dbReference type="EMBL" id="JACICD010000004">
    <property type="protein sequence ID" value="MBB3772018.1"/>
    <property type="molecule type" value="Genomic_DNA"/>
</dbReference>
<dbReference type="RefSeq" id="WP_183190163.1">
    <property type="nucleotide sequence ID" value="NZ_JACICD010000004.1"/>
</dbReference>
<keyword evidence="3" id="KW-1185">Reference proteome</keyword>
<gene>
    <name evidence="2" type="ORF">FHS55_002627</name>
</gene>
<protein>
    <submittedName>
        <fullName evidence="2">Uncharacterized protein</fullName>
    </submittedName>
</protein>
<organism evidence="2 3">
    <name type="scientific">Ancylobacter tetraedralis</name>
    <dbReference type="NCBI Taxonomy" id="217068"/>
    <lineage>
        <taxon>Bacteria</taxon>
        <taxon>Pseudomonadati</taxon>
        <taxon>Pseudomonadota</taxon>
        <taxon>Alphaproteobacteria</taxon>
        <taxon>Hyphomicrobiales</taxon>
        <taxon>Xanthobacteraceae</taxon>
        <taxon>Ancylobacter</taxon>
    </lineage>
</organism>
<keyword evidence="1" id="KW-0472">Membrane</keyword>
<dbReference type="Proteomes" id="UP000533469">
    <property type="component" value="Unassembled WGS sequence"/>
</dbReference>
<reference evidence="2 3" key="1">
    <citation type="submission" date="2020-08" db="EMBL/GenBank/DDBJ databases">
        <title>Genomic Encyclopedia of Type Strains, Phase IV (KMG-IV): sequencing the most valuable type-strain genomes for metagenomic binning, comparative biology and taxonomic classification.</title>
        <authorList>
            <person name="Goeker M."/>
        </authorList>
    </citation>
    <scope>NUCLEOTIDE SEQUENCE [LARGE SCALE GENOMIC DNA]</scope>
    <source>
        <strain evidence="2 3">DSM 5895</strain>
    </source>
</reference>
<evidence type="ECO:0000256" key="1">
    <source>
        <dbReference type="SAM" id="Phobius"/>
    </source>
</evidence>
<evidence type="ECO:0000313" key="2">
    <source>
        <dbReference type="EMBL" id="MBB3772018.1"/>
    </source>
</evidence>
<evidence type="ECO:0000313" key="3">
    <source>
        <dbReference type="Proteomes" id="UP000533469"/>
    </source>
</evidence>
<accession>A0A839ZBE6</accession>
<dbReference type="AlphaFoldDB" id="A0A839ZBE6"/>